<comment type="caution">
    <text evidence="2">The sequence shown here is derived from an EMBL/GenBank/DDBJ whole genome shotgun (WGS) entry which is preliminary data.</text>
</comment>
<dbReference type="Gene3D" id="6.10.250.1800">
    <property type="match status" value="1"/>
</dbReference>
<evidence type="ECO:0000313" key="3">
    <source>
        <dbReference type="Proteomes" id="UP000646548"/>
    </source>
</evidence>
<proteinExistence type="predicted"/>
<dbReference type="GO" id="GO:0070530">
    <property type="term" value="F:K63-linked polyubiquitin modification-dependent protein binding"/>
    <property type="evidence" value="ECO:0007669"/>
    <property type="project" value="InterPro"/>
</dbReference>
<feature type="compositionally biased region" description="Polar residues" evidence="1">
    <location>
        <begin position="402"/>
        <end position="418"/>
    </location>
</feature>
<dbReference type="SMART" id="SM00726">
    <property type="entry name" value="UIM"/>
    <property type="match status" value="2"/>
</dbReference>
<feature type="compositionally biased region" description="Basic and acidic residues" evidence="1">
    <location>
        <begin position="728"/>
        <end position="738"/>
    </location>
</feature>
<reference evidence="2" key="1">
    <citation type="journal article" name="BMC Genomics">
        <title>Long-read sequencing and de novo genome assembly of marine medaka (Oryzias melastigma).</title>
        <authorList>
            <person name="Liang P."/>
            <person name="Saqib H.S.A."/>
            <person name="Ni X."/>
            <person name="Shen Y."/>
        </authorList>
    </citation>
    <scope>NUCLEOTIDE SEQUENCE</scope>
    <source>
        <strain evidence="2">Bigg-433</strain>
    </source>
</reference>
<dbReference type="PROSITE" id="PS50330">
    <property type="entry name" value="UIM"/>
    <property type="match status" value="1"/>
</dbReference>
<feature type="region of interest" description="Disordered" evidence="1">
    <location>
        <begin position="238"/>
        <end position="318"/>
    </location>
</feature>
<dbReference type="GO" id="GO:0042393">
    <property type="term" value="F:histone binding"/>
    <property type="evidence" value="ECO:0007669"/>
    <property type="project" value="TreeGrafter"/>
</dbReference>
<feature type="compositionally biased region" description="Polar residues" evidence="1">
    <location>
        <begin position="238"/>
        <end position="256"/>
    </location>
</feature>
<dbReference type="InterPro" id="IPR003903">
    <property type="entry name" value="UIM_dom"/>
</dbReference>
<feature type="region of interest" description="Disordered" evidence="1">
    <location>
        <begin position="703"/>
        <end position="739"/>
    </location>
</feature>
<dbReference type="AlphaFoldDB" id="A0A834FS78"/>
<organism evidence="2 3">
    <name type="scientific">Oryzias melastigma</name>
    <name type="common">Marine medaka</name>
    <dbReference type="NCBI Taxonomy" id="30732"/>
    <lineage>
        <taxon>Eukaryota</taxon>
        <taxon>Metazoa</taxon>
        <taxon>Chordata</taxon>
        <taxon>Craniata</taxon>
        <taxon>Vertebrata</taxon>
        <taxon>Euteleostomi</taxon>
        <taxon>Actinopterygii</taxon>
        <taxon>Neopterygii</taxon>
        <taxon>Teleostei</taxon>
        <taxon>Neoteleostei</taxon>
        <taxon>Acanthomorphata</taxon>
        <taxon>Ovalentaria</taxon>
        <taxon>Atherinomorphae</taxon>
        <taxon>Beloniformes</taxon>
        <taxon>Adrianichthyidae</taxon>
        <taxon>Oryziinae</taxon>
        <taxon>Oryzias</taxon>
    </lineage>
</organism>
<protein>
    <submittedName>
        <fullName evidence="2">BRCA1-A complex subunit RAP80</fullName>
    </submittedName>
</protein>
<dbReference type="EMBL" id="WKFB01000005">
    <property type="protein sequence ID" value="KAF6739486.1"/>
    <property type="molecule type" value="Genomic_DNA"/>
</dbReference>
<dbReference type="GO" id="GO:0070531">
    <property type="term" value="C:BRCA1-A complex"/>
    <property type="evidence" value="ECO:0007669"/>
    <property type="project" value="InterPro"/>
</dbReference>
<dbReference type="GO" id="GO:0006302">
    <property type="term" value="P:double-strand break repair"/>
    <property type="evidence" value="ECO:0007669"/>
    <property type="project" value="InterPro"/>
</dbReference>
<feature type="compositionally biased region" description="Basic and acidic residues" evidence="1">
    <location>
        <begin position="630"/>
        <end position="643"/>
    </location>
</feature>
<feature type="compositionally biased region" description="Polar residues" evidence="1">
    <location>
        <begin position="87"/>
        <end position="106"/>
    </location>
</feature>
<evidence type="ECO:0000256" key="1">
    <source>
        <dbReference type="SAM" id="MobiDB-lite"/>
    </source>
</evidence>
<sequence>MSRRRKLPKESSSVEAQMDEEEEEEEQDGQAESPPLPKIRGTRRKENKSKEMSEEEMMDLALRLSKQEASATELRQQEEEEAVRKAIQQSMFDQSQPFQTAGSPNRLSPRKLSFPNEEKLLPENGCSPEPFSGKTEEIRRKRQRRSGSLLLEMPDLSQTQRKDSESSCDSFLVTLDSPQSSDSTRIDGSEPVKSPVFPLTGCRAVVHVDRLSQEVVESCRHSGFVSCSQDTWSCTQKSTWTRSPTFPQSNPKSPASLTADPELATSSQESLTPPLRRRSPVFPRSPSETLSMAAPQHGTPAQHETPPHSQKTSGLDAQKRLSDCRQVSLGVGGAVCGSASSFFLLQLPAVTDEKRNAAYSSAHSPLSSNMMLAWSDEDDVSPLGTPSPVFPQERRPHGAEDQSASPDTARPNCSLNTWSSSDEHPSSSSAPGSRKEPAPPSEKVLRPVCREPPGGQTVLYFWGIPFCPRGLDPDAYTQVIEAQMEVYQKSLKQAQRRLLRKAPWGEPILPEPEKASSPETASEPPRLRAPQRRGLKLRERKTCEAAEENPDQEEEEEKHQEEEQMEEEEGQMDAEVCPETQLSGEEDTEGRSLTAEGRGLSTEGRGLPAEVPSPGSPELPEVQVILPDDSPVRAEPPEERDGSAEGPTVERGLAAAVGVEVEDGDPGPEPALDASSPPTFVDCPICQVSFPAGDIEMHAAFCNGEGTEDGRSNHGFQESPKPRRQRSRRAEAAEDSSRPSDVCRASEKCFICQNAVPLREYSRHTELCIRRCRSKLSAKGNLLSALQDTESRSPDLQPSGSRVQPEEVIDLRDDDSDAAAFRVTDSPIRTFTPISEVTDCLVDFKKQNRAKKPSQRRR</sequence>
<feature type="compositionally biased region" description="Basic and acidic residues" evidence="1">
    <location>
        <begin position="433"/>
        <end position="449"/>
    </location>
</feature>
<dbReference type="InterPro" id="IPR038868">
    <property type="entry name" value="RAP80"/>
</dbReference>
<feature type="compositionally biased region" description="Acidic residues" evidence="1">
    <location>
        <begin position="563"/>
        <end position="572"/>
    </location>
</feature>
<feature type="compositionally biased region" description="Acidic residues" evidence="1">
    <location>
        <begin position="545"/>
        <end position="556"/>
    </location>
</feature>
<dbReference type="PANTHER" id="PTHR15932">
    <property type="entry name" value="UBIQUITIN INTERACTION MOTIF-CONTAINING PROTEIN 1"/>
    <property type="match status" value="1"/>
</dbReference>
<feature type="region of interest" description="Disordered" evidence="1">
    <location>
        <begin position="1"/>
        <end position="194"/>
    </location>
</feature>
<dbReference type="PANTHER" id="PTHR15932:SF2">
    <property type="entry name" value="BRCA1-A COMPLEX SUBUNIT RAP80"/>
    <property type="match status" value="1"/>
</dbReference>
<feature type="region of interest" description="Disordered" evidence="1">
    <location>
        <begin position="377"/>
        <end position="449"/>
    </location>
</feature>
<name>A0A834FS78_ORYME</name>
<evidence type="ECO:0000313" key="2">
    <source>
        <dbReference type="EMBL" id="KAF6739486.1"/>
    </source>
</evidence>
<feature type="region of interest" description="Disordered" evidence="1">
    <location>
        <begin position="503"/>
        <end position="649"/>
    </location>
</feature>
<accession>A0A834FS78</accession>
<feature type="compositionally biased region" description="Acidic residues" evidence="1">
    <location>
        <begin position="17"/>
        <end position="29"/>
    </location>
</feature>
<dbReference type="GO" id="GO:0045739">
    <property type="term" value="P:positive regulation of DNA repair"/>
    <property type="evidence" value="ECO:0007669"/>
    <property type="project" value="TreeGrafter"/>
</dbReference>
<dbReference type="Proteomes" id="UP000646548">
    <property type="component" value="Unassembled WGS sequence"/>
</dbReference>
<gene>
    <name evidence="2" type="ORF">FQA47_020070</name>
</gene>
<dbReference type="CDD" id="cd20912">
    <property type="entry name" value="AIR_RAP80-like"/>
    <property type="match status" value="1"/>
</dbReference>